<dbReference type="InterPro" id="IPR008978">
    <property type="entry name" value="HSP20-like_chaperone"/>
</dbReference>
<reference evidence="6 7" key="1">
    <citation type="journal article" date="2016" name="Genome Biol. Evol.">
        <title>Divergent and convergent evolution of fungal pathogenicity.</title>
        <authorList>
            <person name="Shang Y."/>
            <person name="Xiao G."/>
            <person name="Zheng P."/>
            <person name="Cen K."/>
            <person name="Zhan S."/>
            <person name="Wang C."/>
        </authorList>
    </citation>
    <scope>NUCLEOTIDE SEQUENCE [LARGE SCALE GENOMIC DNA]</scope>
    <source>
        <strain evidence="6 7">RCEF 1005</strain>
    </source>
</reference>
<evidence type="ECO:0000313" key="6">
    <source>
        <dbReference type="EMBL" id="OAA64161.1"/>
    </source>
</evidence>
<evidence type="ECO:0000256" key="4">
    <source>
        <dbReference type="SAM" id="MobiDB-lite"/>
    </source>
</evidence>
<dbReference type="CDD" id="cd06464">
    <property type="entry name" value="ACD_sHsps-like"/>
    <property type="match status" value="1"/>
</dbReference>
<dbReference type="PROSITE" id="PS01031">
    <property type="entry name" value="SHSP"/>
    <property type="match status" value="1"/>
</dbReference>
<dbReference type="STRING" id="1081108.A0A167WSW1"/>
<dbReference type="EMBL" id="AZHF01000015">
    <property type="protein sequence ID" value="OAA64161.1"/>
    <property type="molecule type" value="Genomic_DNA"/>
</dbReference>
<feature type="compositionally biased region" description="Polar residues" evidence="4">
    <location>
        <begin position="77"/>
        <end position="89"/>
    </location>
</feature>
<evidence type="ECO:0000259" key="5">
    <source>
        <dbReference type="PROSITE" id="PS01031"/>
    </source>
</evidence>
<comment type="caution">
    <text evidence="6">The sequence shown here is derived from an EMBL/GenBank/DDBJ whole genome shotgun (WGS) entry which is preliminary data.</text>
</comment>
<feature type="region of interest" description="Disordered" evidence="4">
    <location>
        <begin position="74"/>
        <end position="113"/>
    </location>
</feature>
<keyword evidence="1" id="KW-0346">Stress response</keyword>
<sequence>MALFHPSTQRFDNLGGHLDLDHHWPWSAWHSYGAQPKFDIRETEDAYELSGELPGMKKDDISITFKEPHTLQIDGRFQQTFTSGNTDQQPPASESSDDKSSASKFAENAATENRNGGAKKLKYWLRERRTGEFSRVFNLPANLDKHHLSATVDDGVLNIIVPKSKGFKTQKISIS</sequence>
<dbReference type="Pfam" id="PF00011">
    <property type="entry name" value="HSP20"/>
    <property type="match status" value="1"/>
</dbReference>
<gene>
    <name evidence="6" type="ORF">LEL_10681</name>
</gene>
<evidence type="ECO:0000256" key="2">
    <source>
        <dbReference type="PROSITE-ProRule" id="PRU00285"/>
    </source>
</evidence>
<proteinExistence type="inferred from homology"/>
<dbReference type="PANTHER" id="PTHR11527">
    <property type="entry name" value="HEAT-SHOCK PROTEIN 20 FAMILY MEMBER"/>
    <property type="match status" value="1"/>
</dbReference>
<dbReference type="Proteomes" id="UP000076881">
    <property type="component" value="Unassembled WGS sequence"/>
</dbReference>
<dbReference type="OrthoDB" id="1431247at2759"/>
<keyword evidence="7" id="KW-1185">Reference proteome</keyword>
<evidence type="ECO:0000313" key="7">
    <source>
        <dbReference type="Proteomes" id="UP000076881"/>
    </source>
</evidence>
<evidence type="ECO:0000256" key="1">
    <source>
        <dbReference type="ARBA" id="ARBA00023016"/>
    </source>
</evidence>
<evidence type="ECO:0000256" key="3">
    <source>
        <dbReference type="RuleBase" id="RU003616"/>
    </source>
</evidence>
<dbReference type="InterPro" id="IPR031107">
    <property type="entry name" value="Small_HSP"/>
</dbReference>
<comment type="similarity">
    <text evidence="2 3">Belongs to the small heat shock protein (HSP20) family.</text>
</comment>
<dbReference type="SUPFAM" id="SSF49764">
    <property type="entry name" value="HSP20-like chaperones"/>
    <property type="match status" value="1"/>
</dbReference>
<dbReference type="Gene3D" id="2.60.40.790">
    <property type="match status" value="1"/>
</dbReference>
<accession>A0A167WSW1</accession>
<protein>
    <submittedName>
        <fullName evidence="6">Hsp20-like protein</fullName>
    </submittedName>
</protein>
<organism evidence="6 7">
    <name type="scientific">Akanthomyces lecanii RCEF 1005</name>
    <dbReference type="NCBI Taxonomy" id="1081108"/>
    <lineage>
        <taxon>Eukaryota</taxon>
        <taxon>Fungi</taxon>
        <taxon>Dikarya</taxon>
        <taxon>Ascomycota</taxon>
        <taxon>Pezizomycotina</taxon>
        <taxon>Sordariomycetes</taxon>
        <taxon>Hypocreomycetidae</taxon>
        <taxon>Hypocreales</taxon>
        <taxon>Cordycipitaceae</taxon>
        <taxon>Akanthomyces</taxon>
        <taxon>Cordyceps confragosa</taxon>
    </lineage>
</organism>
<dbReference type="InterPro" id="IPR002068">
    <property type="entry name" value="A-crystallin/Hsp20_dom"/>
</dbReference>
<dbReference type="AlphaFoldDB" id="A0A167WSW1"/>
<name>A0A167WSW1_CORDF</name>
<feature type="domain" description="SHSP" evidence="5">
    <location>
        <begin position="29"/>
        <end position="175"/>
    </location>
</feature>